<sequence length="509" mass="55935">MSRLRTLALLFAALLLLAPAATAVEGGPGAERATADAPDHRTAEAGNPFVDGWYADPDVAVYEGRYWVFPTTSRPYEEQTRLDAFSSTDLVHWTKHERVLEIDDIPWAERALWAPAPVERNGKYYLYFAANDIQSDDEVGGIGVAVSDRPEGPYRDALGEPLIPKFHNGAQPIDQDVFIDDDGQAYMYYGGWEHANVVRLNPDMTSLGTHPDGSVFKEITPENYVEGSLMFKRGGKYYLMWSEGGWTGPDYSVSYAISDSPTGPFERLDKVLQQDPAVARGSGHNSVLNIPGTDIWYIFYHRRPLSETDGNHRVVAYDRMHFRDDGTIEPVTMRVHDNFDDGDAVGWRNHGDGTWSAADDTYTGSTAATALSLQDTDFSDLDYEADVSLRNRRGGAGLAFRVTEPGSGPGGFHGYYAGLTRDGVVLRKEGETSTTLATARLRPKDTHRMKVEAVGSTLKVYVDDLDEPKLTVMDTTYASGTNGVRVNGPEGAGATPTGRFDNLAIRPAE</sequence>
<dbReference type="AlphaFoldDB" id="A0A372MCK1"/>
<evidence type="ECO:0000256" key="7">
    <source>
        <dbReference type="PIRSR" id="PIRSR606710-2"/>
    </source>
</evidence>
<feature type="active site" description="Proton acceptor" evidence="6">
    <location>
        <position position="56"/>
    </location>
</feature>
<gene>
    <name evidence="10" type="ORF">DY218_00200</name>
</gene>
<dbReference type="Pfam" id="PF04616">
    <property type="entry name" value="Glyco_hydro_43"/>
    <property type="match status" value="1"/>
</dbReference>
<feature type="site" description="Important for catalytic activity, responsible for pKa modulation of the active site Glu and correct orientation of both the proton donor and substrate" evidence="7">
    <location>
        <position position="174"/>
    </location>
</feature>
<evidence type="ECO:0000256" key="6">
    <source>
        <dbReference type="PIRSR" id="PIRSR606710-1"/>
    </source>
</evidence>
<keyword evidence="2" id="KW-0858">Xylan degradation</keyword>
<keyword evidence="9" id="KW-0732">Signal</keyword>
<keyword evidence="3 8" id="KW-0378">Hydrolase</keyword>
<comment type="similarity">
    <text evidence="1 8">Belongs to the glycosyl hydrolase 43 family.</text>
</comment>
<protein>
    <submittedName>
        <fullName evidence="10">Arabinan endo-1,5-alpha-L-arabinosidase</fullName>
    </submittedName>
</protein>
<keyword evidence="5 8" id="KW-0326">Glycosidase</keyword>
<dbReference type="GO" id="GO:0045493">
    <property type="term" value="P:xylan catabolic process"/>
    <property type="evidence" value="ECO:0007669"/>
    <property type="project" value="UniProtKB-KW"/>
</dbReference>
<evidence type="ECO:0000256" key="2">
    <source>
        <dbReference type="ARBA" id="ARBA00022651"/>
    </source>
</evidence>
<accession>A0A372MCK1</accession>
<dbReference type="GO" id="GO:0004553">
    <property type="term" value="F:hydrolase activity, hydrolyzing O-glycosyl compounds"/>
    <property type="evidence" value="ECO:0007669"/>
    <property type="project" value="InterPro"/>
</dbReference>
<keyword evidence="2" id="KW-0624">Polysaccharide degradation</keyword>
<feature type="active site" description="Proton donor" evidence="6">
    <location>
        <position position="226"/>
    </location>
</feature>
<dbReference type="RefSeq" id="WP_128553849.1">
    <property type="nucleotide sequence ID" value="NZ_QUAK01000003.1"/>
</dbReference>
<keyword evidence="11" id="KW-1185">Reference proteome</keyword>
<evidence type="ECO:0000313" key="11">
    <source>
        <dbReference type="Proteomes" id="UP000263094"/>
    </source>
</evidence>
<evidence type="ECO:0000256" key="5">
    <source>
        <dbReference type="ARBA" id="ARBA00023295"/>
    </source>
</evidence>
<dbReference type="PANTHER" id="PTHR43772:SF2">
    <property type="entry name" value="PUTATIVE (AFU_ORTHOLOGUE AFUA_2G04480)-RELATED"/>
    <property type="match status" value="1"/>
</dbReference>
<evidence type="ECO:0000256" key="9">
    <source>
        <dbReference type="SAM" id="SignalP"/>
    </source>
</evidence>
<dbReference type="Proteomes" id="UP000263094">
    <property type="component" value="Unassembled WGS sequence"/>
</dbReference>
<dbReference type="OrthoDB" id="9758923at2"/>
<dbReference type="SUPFAM" id="SSF75005">
    <property type="entry name" value="Arabinanase/levansucrase/invertase"/>
    <property type="match status" value="1"/>
</dbReference>
<name>A0A372MCK1_9ACTN</name>
<reference evidence="10 11" key="1">
    <citation type="submission" date="2018-08" db="EMBL/GenBank/DDBJ databases">
        <title>Isolation, diversity and antifungal activity of Actinobacteria from wheat.</title>
        <authorList>
            <person name="Han C."/>
        </authorList>
    </citation>
    <scope>NUCLEOTIDE SEQUENCE [LARGE SCALE GENOMIC DNA]</scope>
    <source>
        <strain evidence="10 11">NEAU-YY421</strain>
    </source>
</reference>
<evidence type="ECO:0000256" key="3">
    <source>
        <dbReference type="ARBA" id="ARBA00022801"/>
    </source>
</evidence>
<dbReference type="InterPro" id="IPR052176">
    <property type="entry name" value="Glycosyl_Hydrlase_43_Enz"/>
</dbReference>
<dbReference type="PANTHER" id="PTHR43772">
    <property type="entry name" value="ENDO-1,4-BETA-XYLANASE"/>
    <property type="match status" value="1"/>
</dbReference>
<evidence type="ECO:0000256" key="8">
    <source>
        <dbReference type="RuleBase" id="RU361187"/>
    </source>
</evidence>
<dbReference type="EMBL" id="QUAK01000003">
    <property type="protein sequence ID" value="RFU88668.1"/>
    <property type="molecule type" value="Genomic_DNA"/>
</dbReference>
<feature type="chain" id="PRO_5016563858" evidence="9">
    <location>
        <begin position="24"/>
        <end position="509"/>
    </location>
</feature>
<proteinExistence type="inferred from homology"/>
<evidence type="ECO:0000256" key="1">
    <source>
        <dbReference type="ARBA" id="ARBA00009865"/>
    </source>
</evidence>
<dbReference type="InterPro" id="IPR023296">
    <property type="entry name" value="Glyco_hydro_beta-prop_sf"/>
</dbReference>
<dbReference type="CDD" id="cd18827">
    <property type="entry name" value="GH43_XlnD-like"/>
    <property type="match status" value="1"/>
</dbReference>
<feature type="signal peptide" evidence="9">
    <location>
        <begin position="1"/>
        <end position="23"/>
    </location>
</feature>
<evidence type="ECO:0000256" key="4">
    <source>
        <dbReference type="ARBA" id="ARBA00023277"/>
    </source>
</evidence>
<dbReference type="Gene3D" id="2.60.120.560">
    <property type="entry name" value="Exo-inulinase, domain 1"/>
    <property type="match status" value="1"/>
</dbReference>
<keyword evidence="4" id="KW-0119">Carbohydrate metabolism</keyword>
<organism evidence="10 11">
    <name type="scientific">Streptomyces triticagri</name>
    <dbReference type="NCBI Taxonomy" id="2293568"/>
    <lineage>
        <taxon>Bacteria</taxon>
        <taxon>Bacillati</taxon>
        <taxon>Actinomycetota</taxon>
        <taxon>Actinomycetes</taxon>
        <taxon>Kitasatosporales</taxon>
        <taxon>Streptomycetaceae</taxon>
        <taxon>Streptomyces</taxon>
    </lineage>
</organism>
<dbReference type="InterPro" id="IPR006710">
    <property type="entry name" value="Glyco_hydro_43"/>
</dbReference>
<evidence type="ECO:0000313" key="10">
    <source>
        <dbReference type="EMBL" id="RFU88668.1"/>
    </source>
</evidence>
<comment type="caution">
    <text evidence="10">The sequence shown here is derived from an EMBL/GenBank/DDBJ whole genome shotgun (WGS) entry which is preliminary data.</text>
</comment>
<dbReference type="Gene3D" id="2.115.10.20">
    <property type="entry name" value="Glycosyl hydrolase domain, family 43"/>
    <property type="match status" value="1"/>
</dbReference>